<dbReference type="CDD" id="cd07995">
    <property type="entry name" value="TPK"/>
    <property type="match status" value="1"/>
</dbReference>
<evidence type="ECO:0000256" key="3">
    <source>
        <dbReference type="ARBA" id="ARBA00022777"/>
    </source>
</evidence>
<keyword evidence="3 7" id="KW-0418">Kinase</keyword>
<evidence type="ECO:0000256" key="5">
    <source>
        <dbReference type="NCBIfam" id="TIGR01378"/>
    </source>
</evidence>
<dbReference type="PANTHER" id="PTHR41299:SF1">
    <property type="entry name" value="THIAMINE PYROPHOSPHOKINASE"/>
    <property type="match status" value="1"/>
</dbReference>
<dbReference type="InterPro" id="IPR007371">
    <property type="entry name" value="TPK_catalytic"/>
</dbReference>
<dbReference type="EC" id="2.7.6.2" evidence="5"/>
<proteinExistence type="predicted"/>
<dbReference type="EMBL" id="MFJX01000023">
    <property type="protein sequence ID" value="OGG31195.1"/>
    <property type="molecule type" value="Genomic_DNA"/>
</dbReference>
<keyword evidence="1" id="KW-0808">Transferase</keyword>
<evidence type="ECO:0000256" key="1">
    <source>
        <dbReference type="ARBA" id="ARBA00022679"/>
    </source>
</evidence>
<dbReference type="InterPro" id="IPR036759">
    <property type="entry name" value="TPK_catalytic_sf"/>
</dbReference>
<protein>
    <recommendedName>
        <fullName evidence="5">Thiamine diphosphokinase</fullName>
        <ecNumber evidence="5">2.7.6.2</ecNumber>
    </recommendedName>
</protein>
<dbReference type="Pfam" id="PF04265">
    <property type="entry name" value="TPK_B1_binding"/>
    <property type="match status" value="1"/>
</dbReference>
<organism evidence="7 8">
    <name type="scientific">Candidatus Gottesmanbacteria bacterium RIFCSPLOWO2_01_FULL_46_9</name>
    <dbReference type="NCBI Taxonomy" id="1798394"/>
    <lineage>
        <taxon>Bacteria</taxon>
        <taxon>Candidatus Gottesmaniibacteriota</taxon>
    </lineage>
</organism>
<evidence type="ECO:0000256" key="4">
    <source>
        <dbReference type="ARBA" id="ARBA00022840"/>
    </source>
</evidence>
<dbReference type="AlphaFoldDB" id="A0A1F6B2R3"/>
<dbReference type="GO" id="GO:0005524">
    <property type="term" value="F:ATP binding"/>
    <property type="evidence" value="ECO:0007669"/>
    <property type="project" value="UniProtKB-KW"/>
</dbReference>
<dbReference type="GO" id="GO:0006772">
    <property type="term" value="P:thiamine metabolic process"/>
    <property type="evidence" value="ECO:0007669"/>
    <property type="project" value="UniProtKB-UniRule"/>
</dbReference>
<keyword evidence="2" id="KW-0547">Nucleotide-binding</keyword>
<dbReference type="GO" id="GO:0030975">
    <property type="term" value="F:thiamine binding"/>
    <property type="evidence" value="ECO:0007669"/>
    <property type="project" value="InterPro"/>
</dbReference>
<keyword evidence="4" id="KW-0067">ATP-binding</keyword>
<dbReference type="PANTHER" id="PTHR41299">
    <property type="entry name" value="THIAMINE PYROPHOSPHOKINASE"/>
    <property type="match status" value="1"/>
</dbReference>
<dbReference type="Proteomes" id="UP000176450">
    <property type="component" value="Unassembled WGS sequence"/>
</dbReference>
<dbReference type="GO" id="GO:0009229">
    <property type="term" value="P:thiamine diphosphate biosynthetic process"/>
    <property type="evidence" value="ECO:0007669"/>
    <property type="project" value="InterPro"/>
</dbReference>
<dbReference type="InterPro" id="IPR006282">
    <property type="entry name" value="Thi_PPkinase"/>
</dbReference>
<dbReference type="Pfam" id="PF04263">
    <property type="entry name" value="TPK_catalytic"/>
    <property type="match status" value="1"/>
</dbReference>
<reference evidence="7 8" key="1">
    <citation type="journal article" date="2016" name="Nat. Commun.">
        <title>Thousands of microbial genomes shed light on interconnected biogeochemical processes in an aquifer system.</title>
        <authorList>
            <person name="Anantharaman K."/>
            <person name="Brown C.T."/>
            <person name="Hug L.A."/>
            <person name="Sharon I."/>
            <person name="Castelle C.J."/>
            <person name="Probst A.J."/>
            <person name="Thomas B.C."/>
            <person name="Singh A."/>
            <person name="Wilkins M.J."/>
            <person name="Karaoz U."/>
            <person name="Brodie E.L."/>
            <person name="Williams K.H."/>
            <person name="Hubbard S.S."/>
            <person name="Banfield J.F."/>
        </authorList>
    </citation>
    <scope>NUCLEOTIDE SEQUENCE [LARGE SCALE GENOMIC DNA]</scope>
</reference>
<dbReference type="SUPFAM" id="SSF63862">
    <property type="entry name" value="Thiamin pyrophosphokinase, substrate-binding domain"/>
    <property type="match status" value="1"/>
</dbReference>
<dbReference type="SMART" id="SM00983">
    <property type="entry name" value="TPK_B1_binding"/>
    <property type="match status" value="1"/>
</dbReference>
<dbReference type="InterPro" id="IPR007373">
    <property type="entry name" value="Thiamin_PyroPKinase_B1-bd"/>
</dbReference>
<dbReference type="NCBIfam" id="TIGR01378">
    <property type="entry name" value="thi_PPkinase"/>
    <property type="match status" value="1"/>
</dbReference>
<evidence type="ECO:0000256" key="2">
    <source>
        <dbReference type="ARBA" id="ARBA00022741"/>
    </source>
</evidence>
<accession>A0A1F6B2R3</accession>
<evidence type="ECO:0000313" key="7">
    <source>
        <dbReference type="EMBL" id="OGG31195.1"/>
    </source>
</evidence>
<dbReference type="SUPFAM" id="SSF63999">
    <property type="entry name" value="Thiamin pyrophosphokinase, catalytic domain"/>
    <property type="match status" value="1"/>
</dbReference>
<evidence type="ECO:0000259" key="6">
    <source>
        <dbReference type="SMART" id="SM00983"/>
    </source>
</evidence>
<feature type="domain" description="Thiamin pyrophosphokinase thiamin-binding" evidence="6">
    <location>
        <begin position="140"/>
        <end position="205"/>
    </location>
</feature>
<dbReference type="InterPro" id="IPR053149">
    <property type="entry name" value="TPK"/>
</dbReference>
<dbReference type="GO" id="GO:0004788">
    <property type="term" value="F:thiamine diphosphokinase activity"/>
    <property type="evidence" value="ECO:0007669"/>
    <property type="project" value="UniProtKB-UniRule"/>
</dbReference>
<name>A0A1F6B2R3_9BACT</name>
<evidence type="ECO:0000313" key="8">
    <source>
        <dbReference type="Proteomes" id="UP000176450"/>
    </source>
</evidence>
<sequence>MYRVVIVANGKREEAITKQIKRGDFIIGVDRAAFWLLEHGVIPDVAVGDFDSCKPGEFEKIKKNVSNVQSFSSEKDFTDTELALDVALKKKPHEIVILGGLGSRLDHTLGTVFLLERCSRAHVAASIQDEGNVVTLLIRGRTILEKREEYTYVSVIPVTDSIILSLEGFKYPLRRHMIHRGQTIGISNEFISKQAMITIHRGKALIIQSSD</sequence>
<dbReference type="GO" id="GO:0016301">
    <property type="term" value="F:kinase activity"/>
    <property type="evidence" value="ECO:0007669"/>
    <property type="project" value="UniProtKB-KW"/>
</dbReference>
<gene>
    <name evidence="7" type="ORF">A3A63_04285</name>
</gene>
<dbReference type="Gene3D" id="3.40.50.10240">
    <property type="entry name" value="Thiamin pyrophosphokinase, catalytic domain"/>
    <property type="match status" value="1"/>
</dbReference>
<comment type="caution">
    <text evidence="7">The sequence shown here is derived from an EMBL/GenBank/DDBJ whole genome shotgun (WGS) entry which is preliminary data.</text>
</comment>
<dbReference type="InterPro" id="IPR036371">
    <property type="entry name" value="TPK_B1-bd_sf"/>
</dbReference>